<comment type="subcellular location">
    <subcellularLocation>
        <location evidence="1">Cytoplasm</location>
    </subcellularLocation>
</comment>
<reference evidence="11" key="2">
    <citation type="journal article" date="2021" name="Genome Biol. Evol.">
        <title>Developing a high-quality reference genome for a parasitic bivalve with doubly uniparental inheritance (Bivalvia: Unionida).</title>
        <authorList>
            <person name="Smith C.H."/>
        </authorList>
    </citation>
    <scope>NUCLEOTIDE SEQUENCE</scope>
    <source>
        <strain evidence="11">CHS0354</strain>
        <tissue evidence="11">Mantle</tissue>
    </source>
</reference>
<feature type="domain" description="C2" evidence="9">
    <location>
        <begin position="243"/>
        <end position="373"/>
    </location>
</feature>
<dbReference type="EMBL" id="JAEAOA010000993">
    <property type="protein sequence ID" value="KAK3600352.1"/>
    <property type="molecule type" value="Genomic_DNA"/>
</dbReference>
<dbReference type="AlphaFoldDB" id="A0AAE0SY76"/>
<keyword evidence="3 7" id="KW-0963">Cytoplasm</keyword>
<keyword evidence="6 7" id="KW-0442">Lipid degradation</keyword>
<dbReference type="SUPFAM" id="SSF52151">
    <property type="entry name" value="FabD/lysophospholipase-like"/>
    <property type="match status" value="1"/>
</dbReference>
<dbReference type="PROSITE" id="PS51210">
    <property type="entry name" value="PLA2C"/>
    <property type="match status" value="1"/>
</dbReference>
<dbReference type="GO" id="GO:0005509">
    <property type="term" value="F:calcium ion binding"/>
    <property type="evidence" value="ECO:0007669"/>
    <property type="project" value="TreeGrafter"/>
</dbReference>
<evidence type="ECO:0000256" key="7">
    <source>
        <dbReference type="RuleBase" id="RU362102"/>
    </source>
</evidence>
<comment type="domain">
    <text evidence="7">The N-terminal C2 domain associates with lipid membranes upon calcium binding.</text>
</comment>
<comment type="catalytic activity">
    <reaction evidence="7">
        <text>a 1,2-diacyl-sn-glycero-3-phosphocholine + H2O = a 1-acyl-sn-glycero-3-phosphocholine + a fatty acid + H(+)</text>
        <dbReference type="Rhea" id="RHEA:15801"/>
        <dbReference type="ChEBI" id="CHEBI:15377"/>
        <dbReference type="ChEBI" id="CHEBI:15378"/>
        <dbReference type="ChEBI" id="CHEBI:28868"/>
        <dbReference type="ChEBI" id="CHEBI:57643"/>
        <dbReference type="ChEBI" id="CHEBI:58168"/>
        <dbReference type="EC" id="3.1.1.4"/>
    </reaction>
</comment>
<feature type="compositionally biased region" description="Polar residues" evidence="8">
    <location>
        <begin position="226"/>
        <end position="238"/>
    </location>
</feature>
<dbReference type="SUPFAM" id="SSF49562">
    <property type="entry name" value="C2 domain (Calcium/lipid-binding domain, CaLB)"/>
    <property type="match status" value="1"/>
</dbReference>
<sequence length="593" mass="66806">MEYDGDITILPQNDVTILPQNDDTILPQNDDTILPLNDVTISPQNDITISPQNDGTISPHYDVTISPQNDVTISPHNDVTISPQNDVTILPQNDDTILPLNDVTISPQNDITISPQNDGTISPHYDVTISPQNDVTISPHNDVTISPQNDVTILPQNDDTILPLNDVTISPQNDITISPQNDGTVSPHYDVTISPQNDVTISPHNDVTISPQNDVTISPLSDVTISPQNDVTISPQNYKEQDNQSRKDMSLNRFDPFQVFEVDHLPCLILYVKVVKGRNITKGWARDLLDVPDPYLKLQIRTSPNGIQRTTTKDNDVNPIWNETFKFYINLCAKNQLELVLMDANYFIDEHLSTKTILLTEFDLQHQKYEQTVKFNDTSEVDIEIWADKDNDPMLRYSLTLCDMEKEFLEKRRKRVFEAMKRILGNCAPESLKEVPTIAVIGSGGGFRAMTALCGVFSALVDSEILDMVTYAAGLSGSAWYLSTLYSHPDWPEKTPNDLKGEIRNSISSSLFWLLNPQSMYRYMSRIMEKRRHGQPVSFTDFFGHLVGETLLKGRLDTKLTDQREKLKDGSVPLPMYTCLHVKKHVSAMVFHG</sequence>
<dbReference type="Pfam" id="PF01735">
    <property type="entry name" value="PLA2_B"/>
    <property type="match status" value="1"/>
</dbReference>
<evidence type="ECO:0000256" key="4">
    <source>
        <dbReference type="ARBA" id="ARBA00022801"/>
    </source>
</evidence>
<feature type="domain" description="PLA2c" evidence="10">
    <location>
        <begin position="387"/>
        <end position="593"/>
    </location>
</feature>
<dbReference type="GO" id="GO:0005544">
    <property type="term" value="F:calcium-dependent phospholipid binding"/>
    <property type="evidence" value="ECO:0007669"/>
    <property type="project" value="TreeGrafter"/>
</dbReference>
<dbReference type="InterPro" id="IPR000008">
    <property type="entry name" value="C2_dom"/>
</dbReference>
<keyword evidence="7" id="KW-0479">Metal-binding</keyword>
<comment type="caution">
    <text evidence="11">The sequence shown here is derived from an EMBL/GenBank/DDBJ whole genome shotgun (WGS) entry which is preliminary data.</text>
</comment>
<accession>A0AAE0SY76</accession>
<feature type="region of interest" description="Disordered" evidence="8">
    <location>
        <begin position="226"/>
        <end position="245"/>
    </location>
</feature>
<evidence type="ECO:0000313" key="12">
    <source>
        <dbReference type="Proteomes" id="UP001195483"/>
    </source>
</evidence>
<proteinExistence type="predicted"/>
<evidence type="ECO:0000256" key="8">
    <source>
        <dbReference type="SAM" id="MobiDB-lite"/>
    </source>
</evidence>
<dbReference type="PANTHER" id="PTHR10728">
    <property type="entry name" value="CYTOSOLIC PHOSPHOLIPASE A2"/>
    <property type="match status" value="1"/>
</dbReference>
<keyword evidence="12" id="KW-1185">Reference proteome</keyword>
<dbReference type="InterPro" id="IPR002642">
    <property type="entry name" value="LysoPLipase_cat_dom"/>
</dbReference>
<dbReference type="PANTHER" id="PTHR10728:SF40">
    <property type="entry name" value="PATATIN FAMILY PROTEIN"/>
    <property type="match status" value="1"/>
</dbReference>
<keyword evidence="4 6" id="KW-0378">Hydrolase</keyword>
<evidence type="ECO:0000256" key="1">
    <source>
        <dbReference type="ARBA" id="ARBA00004496"/>
    </source>
</evidence>
<evidence type="ECO:0000259" key="9">
    <source>
        <dbReference type="PROSITE" id="PS50004"/>
    </source>
</evidence>
<protein>
    <recommendedName>
        <fullName evidence="2 7">Phospholipase A2</fullName>
        <ecNumber evidence="2 7">3.1.1.4</ecNumber>
    </recommendedName>
</protein>
<name>A0AAE0SY76_9BIVA</name>
<keyword evidence="5 6" id="KW-0443">Lipid metabolism</keyword>
<dbReference type="Pfam" id="PF00168">
    <property type="entry name" value="C2"/>
    <property type="match status" value="1"/>
</dbReference>
<dbReference type="Proteomes" id="UP001195483">
    <property type="component" value="Unassembled WGS sequence"/>
</dbReference>
<evidence type="ECO:0000313" key="11">
    <source>
        <dbReference type="EMBL" id="KAK3600352.1"/>
    </source>
</evidence>
<dbReference type="Gene3D" id="3.40.1090.10">
    <property type="entry name" value="Cytosolic phospholipase A2 catalytic domain"/>
    <property type="match status" value="1"/>
</dbReference>
<reference evidence="11" key="3">
    <citation type="submission" date="2023-05" db="EMBL/GenBank/DDBJ databases">
        <authorList>
            <person name="Smith C.H."/>
        </authorList>
    </citation>
    <scope>NUCLEOTIDE SEQUENCE</scope>
    <source>
        <strain evidence="11">CHS0354</strain>
        <tissue evidence="11">Mantle</tissue>
    </source>
</reference>
<evidence type="ECO:0000256" key="3">
    <source>
        <dbReference type="ARBA" id="ARBA00022490"/>
    </source>
</evidence>
<organism evidence="11 12">
    <name type="scientific">Potamilus streckersoni</name>
    <dbReference type="NCBI Taxonomy" id="2493646"/>
    <lineage>
        <taxon>Eukaryota</taxon>
        <taxon>Metazoa</taxon>
        <taxon>Spiralia</taxon>
        <taxon>Lophotrochozoa</taxon>
        <taxon>Mollusca</taxon>
        <taxon>Bivalvia</taxon>
        <taxon>Autobranchia</taxon>
        <taxon>Heteroconchia</taxon>
        <taxon>Palaeoheterodonta</taxon>
        <taxon>Unionida</taxon>
        <taxon>Unionoidea</taxon>
        <taxon>Unionidae</taxon>
        <taxon>Ambleminae</taxon>
        <taxon>Lampsilini</taxon>
        <taxon>Potamilus</taxon>
    </lineage>
</organism>
<evidence type="ECO:0000256" key="5">
    <source>
        <dbReference type="ARBA" id="ARBA00023098"/>
    </source>
</evidence>
<gene>
    <name evidence="11" type="ORF">CHS0354_015949</name>
</gene>
<dbReference type="EC" id="3.1.1.4" evidence="2 7"/>
<dbReference type="GO" id="GO:0046475">
    <property type="term" value="P:glycerophospholipid catabolic process"/>
    <property type="evidence" value="ECO:0007669"/>
    <property type="project" value="TreeGrafter"/>
</dbReference>
<dbReference type="SMART" id="SM00239">
    <property type="entry name" value="C2"/>
    <property type="match status" value="1"/>
</dbReference>
<dbReference type="Gene3D" id="2.60.40.150">
    <property type="entry name" value="C2 domain"/>
    <property type="match status" value="1"/>
</dbReference>
<dbReference type="PROSITE" id="PS50004">
    <property type="entry name" value="C2"/>
    <property type="match status" value="1"/>
</dbReference>
<evidence type="ECO:0000256" key="2">
    <source>
        <dbReference type="ARBA" id="ARBA00013278"/>
    </source>
</evidence>
<reference evidence="11" key="1">
    <citation type="journal article" date="2021" name="Genome Biol. Evol.">
        <title>A High-Quality Reference Genome for a Parasitic Bivalve with Doubly Uniparental Inheritance (Bivalvia: Unionida).</title>
        <authorList>
            <person name="Smith C.H."/>
        </authorList>
    </citation>
    <scope>NUCLEOTIDE SEQUENCE</scope>
    <source>
        <strain evidence="11">CHS0354</strain>
    </source>
</reference>
<dbReference type="GO" id="GO:0047498">
    <property type="term" value="F:calcium-dependent phospholipase A2 activity"/>
    <property type="evidence" value="ECO:0007669"/>
    <property type="project" value="TreeGrafter"/>
</dbReference>
<evidence type="ECO:0000256" key="6">
    <source>
        <dbReference type="PROSITE-ProRule" id="PRU00555"/>
    </source>
</evidence>
<dbReference type="InterPro" id="IPR016035">
    <property type="entry name" value="Acyl_Trfase/lysoPLipase"/>
</dbReference>
<evidence type="ECO:0000259" key="10">
    <source>
        <dbReference type="PROSITE" id="PS51210"/>
    </source>
</evidence>
<dbReference type="GO" id="GO:0005829">
    <property type="term" value="C:cytosol"/>
    <property type="evidence" value="ECO:0007669"/>
    <property type="project" value="TreeGrafter"/>
</dbReference>
<keyword evidence="7" id="KW-0106">Calcium</keyword>
<dbReference type="InterPro" id="IPR035892">
    <property type="entry name" value="C2_domain_sf"/>
</dbReference>